<dbReference type="EMBL" id="BPLR01013248">
    <property type="protein sequence ID" value="GIY59863.1"/>
    <property type="molecule type" value="Genomic_DNA"/>
</dbReference>
<keyword evidence="2" id="KW-1185">Reference proteome</keyword>
<evidence type="ECO:0000313" key="1">
    <source>
        <dbReference type="EMBL" id="GIY59863.1"/>
    </source>
</evidence>
<protein>
    <submittedName>
        <fullName evidence="1">Zinc finger MYND domain-containing protein 12</fullName>
    </submittedName>
</protein>
<dbReference type="AlphaFoldDB" id="A0AAV4UPZ6"/>
<comment type="caution">
    <text evidence="1">The sequence shown here is derived from an EMBL/GenBank/DDBJ whole genome shotgun (WGS) entry which is preliminary data.</text>
</comment>
<sequence length="72" mass="8433">MREGRPQAVIVYKEEALATATRTKQDKAVPEKRIPLLIKILGGDYLYLWERKHNRPRTIATKYLERIKAINV</sequence>
<reference evidence="1 2" key="1">
    <citation type="submission" date="2021-06" db="EMBL/GenBank/DDBJ databases">
        <title>Caerostris extrusa draft genome.</title>
        <authorList>
            <person name="Kono N."/>
            <person name="Arakawa K."/>
        </authorList>
    </citation>
    <scope>NUCLEOTIDE SEQUENCE [LARGE SCALE GENOMIC DNA]</scope>
</reference>
<accession>A0AAV4UPZ6</accession>
<dbReference type="Proteomes" id="UP001054945">
    <property type="component" value="Unassembled WGS sequence"/>
</dbReference>
<organism evidence="1 2">
    <name type="scientific">Caerostris extrusa</name>
    <name type="common">Bark spider</name>
    <name type="synonym">Caerostris bankana</name>
    <dbReference type="NCBI Taxonomy" id="172846"/>
    <lineage>
        <taxon>Eukaryota</taxon>
        <taxon>Metazoa</taxon>
        <taxon>Ecdysozoa</taxon>
        <taxon>Arthropoda</taxon>
        <taxon>Chelicerata</taxon>
        <taxon>Arachnida</taxon>
        <taxon>Araneae</taxon>
        <taxon>Araneomorphae</taxon>
        <taxon>Entelegynae</taxon>
        <taxon>Araneoidea</taxon>
        <taxon>Araneidae</taxon>
        <taxon>Caerostris</taxon>
    </lineage>
</organism>
<proteinExistence type="predicted"/>
<name>A0AAV4UPZ6_CAEEX</name>
<evidence type="ECO:0000313" key="2">
    <source>
        <dbReference type="Proteomes" id="UP001054945"/>
    </source>
</evidence>
<gene>
    <name evidence="1" type="primary">ZMYND12_1</name>
    <name evidence="1" type="ORF">CEXT_797601</name>
</gene>